<dbReference type="Proteomes" id="UP000383932">
    <property type="component" value="Unassembled WGS sequence"/>
</dbReference>
<gene>
    <name evidence="11" type="ORF">CTheo_8259</name>
</gene>
<protein>
    <recommendedName>
        <fullName evidence="7">DNA 3'-5' helicase</fullName>
        <ecNumber evidence="7">5.6.2.4</ecNumber>
    </recommendedName>
</protein>
<dbReference type="EMBL" id="SSOP01000496">
    <property type="protein sequence ID" value="KAB5588300.1"/>
    <property type="molecule type" value="Genomic_DNA"/>
</dbReference>
<dbReference type="Gene3D" id="3.40.50.300">
    <property type="entry name" value="P-loop containing nucleotide triphosphate hydrolases"/>
    <property type="match status" value="2"/>
</dbReference>
<evidence type="ECO:0000256" key="2">
    <source>
        <dbReference type="ARBA" id="ARBA00022741"/>
    </source>
</evidence>
<dbReference type="PANTHER" id="PTHR13710">
    <property type="entry name" value="DNA HELICASE RECQ FAMILY MEMBER"/>
    <property type="match status" value="1"/>
</dbReference>
<keyword evidence="5" id="KW-0413">Isomerase</keyword>
<evidence type="ECO:0000259" key="9">
    <source>
        <dbReference type="PROSITE" id="PS51192"/>
    </source>
</evidence>
<dbReference type="SMART" id="SM00487">
    <property type="entry name" value="DEXDc"/>
    <property type="match status" value="1"/>
</dbReference>
<evidence type="ECO:0000256" key="7">
    <source>
        <dbReference type="ARBA" id="ARBA00034808"/>
    </source>
</evidence>
<comment type="caution">
    <text evidence="11">The sequence shown here is derived from an EMBL/GenBank/DDBJ whole genome shotgun (WGS) entry which is preliminary data.</text>
</comment>
<feature type="compositionally biased region" description="Acidic residues" evidence="8">
    <location>
        <begin position="1364"/>
        <end position="1379"/>
    </location>
</feature>
<dbReference type="InterPro" id="IPR001650">
    <property type="entry name" value="Helicase_C-like"/>
</dbReference>
<accession>A0A5N5Q933</accession>
<dbReference type="Pfam" id="PF00271">
    <property type="entry name" value="Helicase_C"/>
    <property type="match status" value="1"/>
</dbReference>
<evidence type="ECO:0000313" key="11">
    <source>
        <dbReference type="EMBL" id="KAB5588300.1"/>
    </source>
</evidence>
<evidence type="ECO:0000256" key="6">
    <source>
        <dbReference type="ARBA" id="ARBA00034617"/>
    </source>
</evidence>
<dbReference type="SUPFAM" id="SSF52540">
    <property type="entry name" value="P-loop containing nucleoside triphosphate hydrolases"/>
    <property type="match status" value="1"/>
</dbReference>
<dbReference type="GO" id="GO:0005694">
    <property type="term" value="C:chromosome"/>
    <property type="evidence" value="ECO:0007669"/>
    <property type="project" value="TreeGrafter"/>
</dbReference>
<evidence type="ECO:0000256" key="5">
    <source>
        <dbReference type="ARBA" id="ARBA00023235"/>
    </source>
</evidence>
<evidence type="ECO:0000256" key="3">
    <source>
        <dbReference type="ARBA" id="ARBA00022840"/>
    </source>
</evidence>
<evidence type="ECO:0000256" key="4">
    <source>
        <dbReference type="ARBA" id="ARBA00023125"/>
    </source>
</evidence>
<dbReference type="GO" id="GO:0003677">
    <property type="term" value="F:DNA binding"/>
    <property type="evidence" value="ECO:0007669"/>
    <property type="project" value="UniProtKB-KW"/>
</dbReference>
<comment type="similarity">
    <text evidence="1">Belongs to the helicase family. RecQ subfamily.</text>
</comment>
<dbReference type="GO" id="GO:0000724">
    <property type="term" value="P:double-strand break repair via homologous recombination"/>
    <property type="evidence" value="ECO:0007669"/>
    <property type="project" value="TreeGrafter"/>
</dbReference>
<dbReference type="GO" id="GO:0005524">
    <property type="term" value="F:ATP binding"/>
    <property type="evidence" value="ECO:0007669"/>
    <property type="project" value="UniProtKB-KW"/>
</dbReference>
<dbReference type="InterPro" id="IPR027417">
    <property type="entry name" value="P-loop_NTPase"/>
</dbReference>
<evidence type="ECO:0000313" key="12">
    <source>
        <dbReference type="Proteomes" id="UP000383932"/>
    </source>
</evidence>
<keyword evidence="3" id="KW-0067">ATP-binding</keyword>
<sequence length="1627" mass="181915">MASLPPEPNTLPNTDSLSEPLSHGFTFEPVHGLPSVVTCPELRDELLGFVPSHNLLCCIACTAPTTLLYPKTAPQHMKEKHMKPIRGLELKIKTLAAKVNAWMEPLDHYPKPQTLVAPLEFLPVVQMWKCLLCQEQKNSWFGSSETSRINHFTLAHPQEPARDGQEKVVTAQSFCPYAGGKTWFEVCSELAPLIPQQEEDLYETDGVATEELVTAFITKYRPVRLEKPTQVSLKDTHPFLYATGWSKHIQDRDPFDLCSLVSVPHPENEEPLRRIYDAACREFEEEQSLVESKKYPPVWMTNLMDDGSGYPTRPFRSLQGDTMKQYASSWGRWVAFVLRLYHREEKGDLRYKVTMTLEQRRCVRRAIAYCDNDPNRPRAKRILADMAYWFWRPNNDRHFEHLAADQFDDPTVRFAALINLREDGSFEMPSNATHNMVQIKFFIRLALLMWSRLEHEEGRASVSGTIERIACGVSRRVLSPFACICVAVSCGTTYAATTIHLPNVMWCSDDTLNLEGNMIDWLKFREAFNSSINELEKHIQETLLMGIPLDDFGFTLTEESRLTDDFSRTDQGYSFLSDQNNPFTTMETKLGTTFLHDPRAAHLHHGLNQDGDIAWDEQNISHWLGECKWAAERLAFLMHIAGGQPGRGVEFCLIKIRNPLYRLRGIYWLGPGRIVFVLYYNKTTSNTGRDWIVAHAVPWCIGRWFLVLHTLINPLVGQLLLRLGVGPSGQFVQLSSAFAANGKELTSDRLGSVIQAWFRDRLGVPIRIRLLRQLIIALQRKLMPEAYSPIRKVIQILDAQAGHTTETAVRNYAIDASETHLLAPDSVFKEVAASTRWWLVIIDRSRLTLAEIKDGETAPVTIAQEENGSSPAFFGAIPNAKAIAEATVAAWRESGLVKELAKDIAQQITHQPTTSTSISSIPPTPLESSISGFSVAPRVLVQPDHLDIVRRFKKSPNAQFLSDGQGQALVHVLSRSSSLICVLPTGKGKSLLFSALPLVERGITVVVFPLRALLQDQIRSSRDRKHLRPFQEWAYGERFDHGIVVVSVEDVIKPAFATWLAGMNVSQMLNRIVIDEAHMVVTESNYRAAMGNLKGLIQHGVPIVCLTATLPPSMQPQLRHSLGSPTFYSELRPGEGIMVQCRSTDDVRYIAQELGAPAYYSTLDPLEKDEIAADWLSGEKPTVVCTTALGTGVNHPSCRAVLHFGVPWGMVDYSQEVGRSGRDGLPALGVIFWWHASWLPQDDLKGFLDGERLATTCGGCSCIACGPCTSALKQAAQRPFPQLTCPTTSVPSMPCVLDNGAWVEPHLPTYLHSPQSGAPVVTKPPRRTPRVLVYATSSSSASSDIQPRGASPKVPAIKRLLNDDSGDENCSDGASEDTDSISSFGSDGLSSPEPRREVEPTDTDGWFLPMPAAPVGPRVILDSRVSKKRRIHSEEDPETVNEEKFAPFSFPNLLRIKDNSQDWCILCILHKRQHAGHVFAHCAHGQGMGPTLRGVVGGGATFQQAKKQSRLPSNGVICYFCWWPMSAIHGHPPGKPPQVCSVPDQIPQLCWLVYCDPALRKKMCTQFKLEDAQISRADAYARWLGSVARTVIWHGQQSVLTNGQLVFLYFLLVVREVFPRDWQNRLR</sequence>
<dbReference type="GO" id="GO:0005737">
    <property type="term" value="C:cytoplasm"/>
    <property type="evidence" value="ECO:0007669"/>
    <property type="project" value="TreeGrafter"/>
</dbReference>
<dbReference type="PROSITE" id="PS51192">
    <property type="entry name" value="HELICASE_ATP_BIND_1"/>
    <property type="match status" value="1"/>
</dbReference>
<reference evidence="11 12" key="1">
    <citation type="journal article" date="2019" name="Fungal Biol. Biotechnol.">
        <title>Draft genome sequence of fastidious pathogen Ceratobasidium theobromae, which causes vascular-streak dieback in Theobroma cacao.</title>
        <authorList>
            <person name="Ali S.S."/>
            <person name="Asman A."/>
            <person name="Shao J."/>
            <person name="Firmansyah A.P."/>
            <person name="Susilo A.W."/>
            <person name="Rosmana A."/>
            <person name="McMahon P."/>
            <person name="Junaid M."/>
            <person name="Guest D."/>
            <person name="Kheng T.Y."/>
            <person name="Meinhardt L.W."/>
            <person name="Bailey B.A."/>
        </authorList>
    </citation>
    <scope>NUCLEOTIDE SEQUENCE [LARGE SCALE GENOMIC DNA]</scope>
    <source>
        <strain evidence="11 12">CT2</strain>
    </source>
</reference>
<dbReference type="PANTHER" id="PTHR13710:SF105">
    <property type="entry name" value="ATP-DEPENDENT DNA HELICASE Q1"/>
    <property type="match status" value="1"/>
</dbReference>
<name>A0A5N5Q933_9AGAM</name>
<organism evidence="11 12">
    <name type="scientific">Ceratobasidium theobromae</name>
    <dbReference type="NCBI Taxonomy" id="1582974"/>
    <lineage>
        <taxon>Eukaryota</taxon>
        <taxon>Fungi</taxon>
        <taxon>Dikarya</taxon>
        <taxon>Basidiomycota</taxon>
        <taxon>Agaricomycotina</taxon>
        <taxon>Agaricomycetes</taxon>
        <taxon>Cantharellales</taxon>
        <taxon>Ceratobasidiaceae</taxon>
        <taxon>Ceratobasidium</taxon>
    </lineage>
</organism>
<dbReference type="SMART" id="SM00490">
    <property type="entry name" value="HELICc"/>
    <property type="match status" value="1"/>
</dbReference>
<keyword evidence="12" id="KW-1185">Reference proteome</keyword>
<keyword evidence="2" id="KW-0547">Nucleotide-binding</keyword>
<dbReference type="Pfam" id="PF00270">
    <property type="entry name" value="DEAD"/>
    <property type="match status" value="1"/>
</dbReference>
<feature type="domain" description="Helicase C-terminal" evidence="10">
    <location>
        <begin position="1123"/>
        <end position="1287"/>
    </location>
</feature>
<dbReference type="OrthoDB" id="2507344at2759"/>
<dbReference type="PROSITE" id="PS51194">
    <property type="entry name" value="HELICASE_CTER"/>
    <property type="match status" value="1"/>
</dbReference>
<dbReference type="EC" id="5.6.2.4" evidence="7"/>
<evidence type="ECO:0000256" key="8">
    <source>
        <dbReference type="SAM" id="MobiDB-lite"/>
    </source>
</evidence>
<evidence type="ECO:0000259" key="10">
    <source>
        <dbReference type="PROSITE" id="PS51194"/>
    </source>
</evidence>
<dbReference type="InterPro" id="IPR011545">
    <property type="entry name" value="DEAD/DEAH_box_helicase_dom"/>
</dbReference>
<dbReference type="GO" id="GO:0009378">
    <property type="term" value="F:four-way junction helicase activity"/>
    <property type="evidence" value="ECO:0007669"/>
    <property type="project" value="TreeGrafter"/>
</dbReference>
<proteinExistence type="inferred from homology"/>
<feature type="compositionally biased region" description="Low complexity" evidence="8">
    <location>
        <begin position="1380"/>
        <end position="1391"/>
    </location>
</feature>
<comment type="catalytic activity">
    <reaction evidence="6">
        <text>Couples ATP hydrolysis with the unwinding of duplex DNA by translocating in the 3'-5' direction.</text>
        <dbReference type="EC" id="5.6.2.4"/>
    </reaction>
</comment>
<keyword evidence="4" id="KW-0238">DNA-binding</keyword>
<feature type="region of interest" description="Disordered" evidence="8">
    <location>
        <begin position="1335"/>
        <end position="1409"/>
    </location>
</feature>
<dbReference type="GO" id="GO:0043138">
    <property type="term" value="F:3'-5' DNA helicase activity"/>
    <property type="evidence" value="ECO:0007669"/>
    <property type="project" value="UniProtKB-EC"/>
</dbReference>
<feature type="domain" description="Helicase ATP-binding" evidence="9">
    <location>
        <begin position="970"/>
        <end position="1128"/>
    </location>
</feature>
<dbReference type="InterPro" id="IPR014001">
    <property type="entry name" value="Helicase_ATP-bd"/>
</dbReference>
<evidence type="ECO:0000256" key="1">
    <source>
        <dbReference type="ARBA" id="ARBA00005446"/>
    </source>
</evidence>